<evidence type="ECO:0008006" key="3">
    <source>
        <dbReference type="Google" id="ProtNLM"/>
    </source>
</evidence>
<dbReference type="RefSeq" id="WP_105744675.1">
    <property type="nucleotide sequence ID" value="NZ_PVBR01000023.1"/>
</dbReference>
<dbReference type="InterPro" id="IPR045499">
    <property type="entry name" value="DUF6492"/>
</dbReference>
<accession>A0A2S9IKZ7</accession>
<sequence length="287" mass="32816">MKTAIATASYAGDFERCRLLCETLDANVTGFTKHYLLVESDDVGLFRQLENTHRVVVDERDLLPSWLKTWPDPFTSGKRRIWLSPRVLPLRGWHVQQMRRIALASHIDDDAIFYADSDVAFLRPFDVETLWRGEDLRLLRHDGALLRPVPGDQLIWSANAGALLGIDPAQKSPHDYIGTLIAWRRDALLSMCKRIETLHGANWVEVMGRVRRFSECMIYGRYADEILGAKGHFHDSVDLCRVYWFAPAPTDEQFRAFVAEMTPGQVAVGMQSFIDVDTDHIRKLIGY</sequence>
<protein>
    <recommendedName>
        <fullName evidence="3">Glycosyl transferase</fullName>
    </recommendedName>
</protein>
<proteinExistence type="predicted"/>
<gene>
    <name evidence="1" type="ORF">C5748_22870</name>
</gene>
<organism evidence="1 2">
    <name type="scientific">Phyllobacterium phragmitis</name>
    <dbReference type="NCBI Taxonomy" id="2670329"/>
    <lineage>
        <taxon>Bacteria</taxon>
        <taxon>Pseudomonadati</taxon>
        <taxon>Pseudomonadota</taxon>
        <taxon>Alphaproteobacteria</taxon>
        <taxon>Hyphomicrobiales</taxon>
        <taxon>Phyllobacteriaceae</taxon>
        <taxon>Phyllobacterium</taxon>
    </lineage>
</organism>
<dbReference type="Proteomes" id="UP000239434">
    <property type="component" value="Unassembled WGS sequence"/>
</dbReference>
<reference evidence="1 2" key="1">
    <citation type="submission" date="2018-02" db="EMBL/GenBank/DDBJ databases">
        <title>The draft genome of Phyllobacterium sp. 1N-3.</title>
        <authorList>
            <person name="Liu L."/>
            <person name="Li L."/>
            <person name="Zhang X."/>
            <person name="Wang T."/>
            <person name="Liang L."/>
        </authorList>
    </citation>
    <scope>NUCLEOTIDE SEQUENCE [LARGE SCALE GENOMIC DNA]</scope>
    <source>
        <strain evidence="1 2">1N-3</strain>
    </source>
</reference>
<evidence type="ECO:0000313" key="2">
    <source>
        <dbReference type="Proteomes" id="UP000239434"/>
    </source>
</evidence>
<comment type="caution">
    <text evidence="1">The sequence shown here is derived from an EMBL/GenBank/DDBJ whole genome shotgun (WGS) entry which is preliminary data.</text>
</comment>
<keyword evidence="2" id="KW-1185">Reference proteome</keyword>
<dbReference type="Pfam" id="PF20102">
    <property type="entry name" value="DUF6492"/>
    <property type="match status" value="1"/>
</dbReference>
<evidence type="ECO:0000313" key="1">
    <source>
        <dbReference type="EMBL" id="PRD41203.1"/>
    </source>
</evidence>
<name>A0A2S9IKZ7_9HYPH</name>
<dbReference type="EMBL" id="PVBR01000023">
    <property type="protein sequence ID" value="PRD41203.1"/>
    <property type="molecule type" value="Genomic_DNA"/>
</dbReference>
<dbReference type="AlphaFoldDB" id="A0A2S9IKZ7"/>